<dbReference type="PANTHER" id="PTHR13693:SF3">
    <property type="entry name" value="LD36009P"/>
    <property type="match status" value="1"/>
</dbReference>
<keyword evidence="11" id="KW-1185">Reference proteome</keyword>
<evidence type="ECO:0000256" key="3">
    <source>
        <dbReference type="ARBA" id="ARBA00013220"/>
    </source>
</evidence>
<dbReference type="InterPro" id="IPR015421">
    <property type="entry name" value="PyrdxlP-dep_Trfase_major"/>
</dbReference>
<keyword evidence="5" id="KW-0663">Pyridoxal phosphate</keyword>
<organism evidence="10 11">
    <name type="scientific">Puccinia striiformis</name>
    <dbReference type="NCBI Taxonomy" id="27350"/>
    <lineage>
        <taxon>Eukaryota</taxon>
        <taxon>Fungi</taxon>
        <taxon>Dikarya</taxon>
        <taxon>Basidiomycota</taxon>
        <taxon>Pucciniomycotina</taxon>
        <taxon>Pucciniomycetes</taxon>
        <taxon>Pucciniales</taxon>
        <taxon>Pucciniaceae</taxon>
        <taxon>Puccinia</taxon>
    </lineage>
</organism>
<evidence type="ECO:0000256" key="2">
    <source>
        <dbReference type="ARBA" id="ARBA00008392"/>
    </source>
</evidence>
<gene>
    <name evidence="10" type="ORF">PSTT_01839</name>
</gene>
<feature type="region of interest" description="Disordered" evidence="7">
    <location>
        <begin position="801"/>
        <end position="821"/>
    </location>
</feature>
<dbReference type="VEuPathDB" id="FungiDB:PSHT_11917"/>
<dbReference type="Proteomes" id="UP000239156">
    <property type="component" value="Unassembled WGS sequence"/>
</dbReference>
<dbReference type="GO" id="GO:0030170">
    <property type="term" value="F:pyridoxal phosphate binding"/>
    <property type="evidence" value="ECO:0007669"/>
    <property type="project" value="InterPro"/>
</dbReference>
<dbReference type="InterPro" id="IPR050087">
    <property type="entry name" value="AON_synthase_class-II"/>
</dbReference>
<evidence type="ECO:0000256" key="4">
    <source>
        <dbReference type="ARBA" id="ARBA00022679"/>
    </source>
</evidence>
<feature type="domain" description="Aminotransferase class I/classII large" evidence="9">
    <location>
        <begin position="233"/>
        <end position="612"/>
    </location>
</feature>
<dbReference type="InterPro" id="IPR015422">
    <property type="entry name" value="PyrdxlP-dep_Trfase_small"/>
</dbReference>
<dbReference type="SUPFAM" id="SSF53383">
    <property type="entry name" value="PLP-dependent transferases"/>
    <property type="match status" value="1"/>
</dbReference>
<comment type="caution">
    <text evidence="10">The sequence shown here is derived from an EMBL/GenBank/DDBJ whole genome shotgun (WGS) entry which is preliminary data.</text>
</comment>
<sequence length="1015" mass="112454">MGVGCKLAWLMLGSGYGCAVVVGSGDEEIDSRAAPPAQNLNEHPPNSLQLSHTLPAISFEPPSADLSHPEFGFDNHNQDHRYISQFRPILNQNSSSFHFNQDLLSSTPTDHHQQIYQVSANDILTQEPEEPSLWVYLSTYLSYLILILLGHVRDFFGKRFKSTDFKHLMPQNGYAALNSDFDSFYTRRLKARMDDCFARPVTGVAGRTINLIERVTFNHCKSFYYTNQIVQTLNISSYNYLGFAQSKGYVTDHVHHSLETQSVAVGGSREDVGTLTAHIRCEKLISQFLGVQETILISQGFATNSTTFPVIASKGTLIISDEFNHSSIRFGSRLSGGMVRQYKHNDMIDLNKLLRESISQGQPRTHRPWKKIIVVVEGIYSMEGTIVNLPALYALKAIYKFYLYVDEAHSIGALGPNGKGVCDYYGLDPQGIDIMMGTLTKSFGASGGYIAGNSSIIQPLRSKNHSSVYGESMSPPVIQQIISSLTLIAGLEEQESTTVVEQDLSSGSVSSVDQVLSPPEGKERLRRLAFNARYLSSGLRKLGFIVYGDRDSPIIPLLIFHPGKMLQFSRMMLERYAIVVVVVAYPATPLVSSRVRFCVSASHTKTDIDKILIATDQIGQLLGLKMSKRNGFLSNLTSAAEEVPGSGSGKADDDRRLVTLNVDGQQRWNIQQVLDNSLLLSMINSYLNSASHNQGSPDILFTLFSRRGDRIGGRHYSLQLEDRKQGLKPKHGNPPNPQLHLRYVCITIRLSGISLVIGKPGKKNIPKIDRHAFVPNNKLGGGAFQNLARCVLKAKPIIPDRGSSHHAGNHDYSNEDDLDNEGSTIEEIRKRYSIDCCYDRIFPSFPHPIEINKYIPSSAETIQIWATALLERNEGVLIDSPPSEFQYKLRQKASVAAEPAPPPETIAMNAALTAFLQVAADDRAQLMANRTATHLAPLDPPGMNGVTTLSKTTSLLYWAGRVRGILRRNRFISYRSFASPNLNNEYLTATELPLGLVIPLQDSLSGFFSIIQTQL</sequence>
<dbReference type="InterPro" id="IPR004839">
    <property type="entry name" value="Aminotransferase_I/II_large"/>
</dbReference>
<evidence type="ECO:0000256" key="6">
    <source>
        <dbReference type="ARBA" id="ARBA00048528"/>
    </source>
</evidence>
<evidence type="ECO:0000256" key="8">
    <source>
        <dbReference type="SAM" id="SignalP"/>
    </source>
</evidence>
<dbReference type="Gene3D" id="3.90.1150.10">
    <property type="entry name" value="Aspartate Aminotransferase, domain 1"/>
    <property type="match status" value="2"/>
</dbReference>
<dbReference type="InterPro" id="IPR015424">
    <property type="entry name" value="PyrdxlP-dep_Trfase"/>
</dbReference>
<protein>
    <recommendedName>
        <fullName evidence="3">serine C-palmitoyltransferase</fullName>
        <ecNumber evidence="3">2.3.1.50</ecNumber>
    </recommendedName>
</protein>
<evidence type="ECO:0000313" key="11">
    <source>
        <dbReference type="Proteomes" id="UP000239156"/>
    </source>
</evidence>
<dbReference type="PANTHER" id="PTHR13693">
    <property type="entry name" value="CLASS II AMINOTRANSFERASE/8-AMINO-7-OXONONANOATE SYNTHASE"/>
    <property type="match status" value="1"/>
</dbReference>
<dbReference type="CDD" id="cd06454">
    <property type="entry name" value="KBL_like"/>
    <property type="match status" value="1"/>
</dbReference>
<dbReference type="GO" id="GO:0017059">
    <property type="term" value="C:serine palmitoyltransferase complex"/>
    <property type="evidence" value="ECO:0007669"/>
    <property type="project" value="TreeGrafter"/>
</dbReference>
<evidence type="ECO:0000256" key="5">
    <source>
        <dbReference type="ARBA" id="ARBA00022898"/>
    </source>
</evidence>
<evidence type="ECO:0000259" key="9">
    <source>
        <dbReference type="Pfam" id="PF00155"/>
    </source>
</evidence>
<feature type="chain" id="PRO_5015491779" description="serine C-palmitoyltransferase" evidence="8">
    <location>
        <begin position="20"/>
        <end position="1015"/>
    </location>
</feature>
<feature type="signal peptide" evidence="8">
    <location>
        <begin position="1"/>
        <end position="19"/>
    </location>
</feature>
<name>A0A2S4W239_9BASI</name>
<reference evidence="10" key="1">
    <citation type="submission" date="2017-12" db="EMBL/GenBank/DDBJ databases">
        <title>Gene loss provides genomic basis for host adaptation in cereal stripe rust fungi.</title>
        <authorList>
            <person name="Xia C."/>
        </authorList>
    </citation>
    <scope>NUCLEOTIDE SEQUENCE [LARGE SCALE GENOMIC DNA]</scope>
    <source>
        <strain evidence="10">93-210</strain>
    </source>
</reference>
<dbReference type="InterPro" id="IPR001917">
    <property type="entry name" value="Aminotrans_II_pyridoxalP_BS"/>
</dbReference>
<dbReference type="Gene3D" id="3.40.640.10">
    <property type="entry name" value="Type I PLP-dependent aspartate aminotransferase-like (Major domain)"/>
    <property type="match status" value="1"/>
</dbReference>
<dbReference type="AlphaFoldDB" id="A0A2S4W239"/>
<dbReference type="GO" id="GO:0046512">
    <property type="term" value="P:sphingosine biosynthetic process"/>
    <property type="evidence" value="ECO:0007669"/>
    <property type="project" value="TreeGrafter"/>
</dbReference>
<dbReference type="EMBL" id="PKSL01000010">
    <property type="protein sequence ID" value="POW15836.1"/>
    <property type="molecule type" value="Genomic_DNA"/>
</dbReference>
<dbReference type="GO" id="GO:0004758">
    <property type="term" value="F:serine C-palmitoyltransferase activity"/>
    <property type="evidence" value="ECO:0007669"/>
    <property type="project" value="UniProtKB-EC"/>
</dbReference>
<dbReference type="Pfam" id="PF00155">
    <property type="entry name" value="Aminotran_1_2"/>
    <property type="match status" value="1"/>
</dbReference>
<dbReference type="EC" id="2.3.1.50" evidence="3"/>
<dbReference type="PROSITE" id="PS51257">
    <property type="entry name" value="PROKAR_LIPOPROTEIN"/>
    <property type="match status" value="1"/>
</dbReference>
<keyword evidence="8" id="KW-0732">Signal</keyword>
<dbReference type="PROSITE" id="PS00599">
    <property type="entry name" value="AA_TRANSFER_CLASS_2"/>
    <property type="match status" value="1"/>
</dbReference>
<comment type="catalytic activity">
    <reaction evidence="6">
        <text>L-serine + hexadecanoyl-CoA + H(+) = 3-oxosphinganine + CO2 + CoA</text>
        <dbReference type="Rhea" id="RHEA:14761"/>
        <dbReference type="ChEBI" id="CHEBI:15378"/>
        <dbReference type="ChEBI" id="CHEBI:16526"/>
        <dbReference type="ChEBI" id="CHEBI:33384"/>
        <dbReference type="ChEBI" id="CHEBI:57287"/>
        <dbReference type="ChEBI" id="CHEBI:57379"/>
        <dbReference type="ChEBI" id="CHEBI:58299"/>
        <dbReference type="EC" id="2.3.1.50"/>
    </reaction>
</comment>
<proteinExistence type="inferred from homology"/>
<dbReference type="VEuPathDB" id="FungiDB:PSTT_01839"/>
<evidence type="ECO:0000313" key="10">
    <source>
        <dbReference type="EMBL" id="POW15836.1"/>
    </source>
</evidence>
<evidence type="ECO:0000256" key="7">
    <source>
        <dbReference type="SAM" id="MobiDB-lite"/>
    </source>
</evidence>
<dbReference type="GO" id="GO:0046513">
    <property type="term" value="P:ceramide biosynthetic process"/>
    <property type="evidence" value="ECO:0007669"/>
    <property type="project" value="TreeGrafter"/>
</dbReference>
<comment type="similarity">
    <text evidence="2">Belongs to the class-II pyridoxal-phosphate-dependent aminotransferase family.</text>
</comment>
<dbReference type="GO" id="GO:0016020">
    <property type="term" value="C:membrane"/>
    <property type="evidence" value="ECO:0007669"/>
    <property type="project" value="GOC"/>
</dbReference>
<keyword evidence="4" id="KW-0808">Transferase</keyword>
<comment type="cofactor">
    <cofactor evidence="1">
        <name>pyridoxal 5'-phosphate</name>
        <dbReference type="ChEBI" id="CHEBI:597326"/>
    </cofactor>
</comment>
<evidence type="ECO:0000256" key="1">
    <source>
        <dbReference type="ARBA" id="ARBA00001933"/>
    </source>
</evidence>
<dbReference type="VEuPathDB" id="FungiDB:PSHT_10784"/>
<accession>A0A2S4W239</accession>